<feature type="compositionally biased region" description="Polar residues" evidence="2">
    <location>
        <begin position="521"/>
        <end position="534"/>
    </location>
</feature>
<feature type="compositionally biased region" description="Low complexity" evidence="2">
    <location>
        <begin position="270"/>
        <end position="283"/>
    </location>
</feature>
<name>A0AAD7ZST6_DIPPU</name>
<keyword evidence="1" id="KW-0175">Coiled coil</keyword>
<feature type="non-terminal residue" evidence="4">
    <location>
        <position position="1"/>
    </location>
</feature>
<feature type="compositionally biased region" description="Basic and acidic residues" evidence="2">
    <location>
        <begin position="134"/>
        <end position="145"/>
    </location>
</feature>
<feature type="compositionally biased region" description="Basic and acidic residues" evidence="2">
    <location>
        <begin position="240"/>
        <end position="253"/>
    </location>
</feature>
<dbReference type="AlphaFoldDB" id="A0AAD7ZST6"/>
<feature type="region of interest" description="Disordered" evidence="2">
    <location>
        <begin position="237"/>
        <end position="292"/>
    </location>
</feature>
<feature type="non-terminal residue" evidence="4">
    <location>
        <position position="587"/>
    </location>
</feature>
<feature type="signal peptide" evidence="3">
    <location>
        <begin position="1"/>
        <end position="16"/>
    </location>
</feature>
<evidence type="ECO:0000256" key="1">
    <source>
        <dbReference type="SAM" id="Coils"/>
    </source>
</evidence>
<feature type="chain" id="PRO_5042187964" evidence="3">
    <location>
        <begin position="17"/>
        <end position="587"/>
    </location>
</feature>
<dbReference type="Proteomes" id="UP001233999">
    <property type="component" value="Unassembled WGS sequence"/>
</dbReference>
<feature type="region of interest" description="Disordered" evidence="2">
    <location>
        <begin position="126"/>
        <end position="145"/>
    </location>
</feature>
<comment type="caution">
    <text evidence="4">The sequence shown here is derived from an EMBL/GenBank/DDBJ whole genome shotgun (WGS) entry which is preliminary data.</text>
</comment>
<feature type="compositionally biased region" description="Low complexity" evidence="2">
    <location>
        <begin position="493"/>
        <end position="514"/>
    </location>
</feature>
<dbReference type="EMBL" id="JASPKZ010007247">
    <property type="protein sequence ID" value="KAJ9585826.1"/>
    <property type="molecule type" value="Genomic_DNA"/>
</dbReference>
<feature type="compositionally biased region" description="Polar residues" evidence="2">
    <location>
        <begin position="176"/>
        <end position="192"/>
    </location>
</feature>
<sequence length="587" mass="66675">IYTALVFCLLANFCVARQSSASSDNVATSPSLIWNNANSHSSTPPPLKLDPVLRRALLRALTQLELEAQRKAVGETVPPPEQTPTDNQSVDEVQESNIKRDLEDLLGNYENSFKQNFEYTKIQDDLPEQPETPEENHQEQHHETSNESIDMIVMDGPVQEQADVSVFDYELPVDGKSNSETESQQPDESSTFVEKPEEAAIFYRNENVPEIKLEDISQNQPESQSIDIQSNIIHSNSQDVNEKSFKKGDEVDSKQLTTSTLSSSDKKTTDVNNNNNIPTFDNKSSATSTSGSVKLDLDDHDVSIFQAPLVAAFTLEQDEKGNPKSVVPLIRRPHPVINQQQQRLQQQHSSLGFNQQQAQFTSFQVPAQQHRFQPIQPQLTREQELERKTRLLQEQLLQLQQQQQRQQQFQQQELLKQQQQTLQQEQIRLRQQKLFEEEQQRLRFSSQLIIFEQPPPPPPLSLPLQHQRPLRQETGTAVAGFQQNSDFQFHFQQPSSGFQQQSSNSFQQPSNSFSDRPFIPLSQQTSFQNSSPSNVNSQLQNLLYQSGVAGDFAGFASPQEDLNIVSKVLSLNHEGRIRPGRETLELT</sequence>
<evidence type="ECO:0000313" key="4">
    <source>
        <dbReference type="EMBL" id="KAJ9585826.1"/>
    </source>
</evidence>
<evidence type="ECO:0000256" key="3">
    <source>
        <dbReference type="SAM" id="SignalP"/>
    </source>
</evidence>
<keyword evidence="3" id="KW-0732">Signal</keyword>
<feature type="region of interest" description="Disordered" evidence="2">
    <location>
        <begin position="493"/>
        <end position="534"/>
    </location>
</feature>
<accession>A0AAD7ZST6</accession>
<protein>
    <submittedName>
        <fullName evidence="4">Uncharacterized protein</fullName>
    </submittedName>
</protein>
<feature type="region of interest" description="Disordered" evidence="2">
    <location>
        <begin position="173"/>
        <end position="195"/>
    </location>
</feature>
<evidence type="ECO:0000256" key="2">
    <source>
        <dbReference type="SAM" id="MobiDB-lite"/>
    </source>
</evidence>
<evidence type="ECO:0000313" key="5">
    <source>
        <dbReference type="Proteomes" id="UP001233999"/>
    </source>
</evidence>
<organism evidence="4 5">
    <name type="scientific">Diploptera punctata</name>
    <name type="common">Pacific beetle cockroach</name>
    <dbReference type="NCBI Taxonomy" id="6984"/>
    <lineage>
        <taxon>Eukaryota</taxon>
        <taxon>Metazoa</taxon>
        <taxon>Ecdysozoa</taxon>
        <taxon>Arthropoda</taxon>
        <taxon>Hexapoda</taxon>
        <taxon>Insecta</taxon>
        <taxon>Pterygota</taxon>
        <taxon>Neoptera</taxon>
        <taxon>Polyneoptera</taxon>
        <taxon>Dictyoptera</taxon>
        <taxon>Blattodea</taxon>
        <taxon>Blaberoidea</taxon>
        <taxon>Blaberidae</taxon>
        <taxon>Diplopterinae</taxon>
        <taxon>Diploptera</taxon>
    </lineage>
</organism>
<proteinExistence type="predicted"/>
<keyword evidence="5" id="KW-1185">Reference proteome</keyword>
<feature type="region of interest" description="Disordered" evidence="2">
    <location>
        <begin position="454"/>
        <end position="476"/>
    </location>
</feature>
<feature type="coiled-coil region" evidence="1">
    <location>
        <begin position="382"/>
        <end position="432"/>
    </location>
</feature>
<gene>
    <name evidence="4" type="ORF">L9F63_020528</name>
</gene>
<feature type="region of interest" description="Disordered" evidence="2">
    <location>
        <begin position="70"/>
        <end position="92"/>
    </location>
</feature>
<feature type="compositionally biased region" description="Low complexity" evidence="2">
    <location>
        <begin position="254"/>
        <end position="263"/>
    </location>
</feature>
<reference evidence="4" key="1">
    <citation type="journal article" date="2023" name="IScience">
        <title>Live-bearing cockroach genome reveals convergent evolutionary mechanisms linked to viviparity in insects and beyond.</title>
        <authorList>
            <person name="Fouks B."/>
            <person name="Harrison M.C."/>
            <person name="Mikhailova A.A."/>
            <person name="Marchal E."/>
            <person name="English S."/>
            <person name="Carruthers M."/>
            <person name="Jennings E.C."/>
            <person name="Chiamaka E.L."/>
            <person name="Frigard R.A."/>
            <person name="Pippel M."/>
            <person name="Attardo G.M."/>
            <person name="Benoit J.B."/>
            <person name="Bornberg-Bauer E."/>
            <person name="Tobe S.S."/>
        </authorList>
    </citation>
    <scope>NUCLEOTIDE SEQUENCE</scope>
    <source>
        <strain evidence="4">Stay&amp;Tobe</strain>
    </source>
</reference>
<reference evidence="4" key="2">
    <citation type="submission" date="2023-05" db="EMBL/GenBank/DDBJ databases">
        <authorList>
            <person name="Fouks B."/>
        </authorList>
    </citation>
    <scope>NUCLEOTIDE SEQUENCE</scope>
    <source>
        <strain evidence="4">Stay&amp;Tobe</strain>
        <tissue evidence="4">Testes</tissue>
    </source>
</reference>